<dbReference type="AlphaFoldDB" id="I5C2A3"/>
<evidence type="ECO:0000259" key="2">
    <source>
        <dbReference type="Pfam" id="PF04389"/>
    </source>
</evidence>
<feature type="chain" id="PRO_5003699881" evidence="1">
    <location>
        <begin position="22"/>
        <end position="497"/>
    </location>
</feature>
<dbReference type="EMBL" id="AJYA01000024">
    <property type="protein sequence ID" value="EIM75955.1"/>
    <property type="molecule type" value="Genomic_DNA"/>
</dbReference>
<organism evidence="3 4">
    <name type="scientific">Nitritalea halalkaliphila LW7</name>
    <dbReference type="NCBI Taxonomy" id="1189621"/>
    <lineage>
        <taxon>Bacteria</taxon>
        <taxon>Pseudomonadati</taxon>
        <taxon>Bacteroidota</taxon>
        <taxon>Cytophagia</taxon>
        <taxon>Cytophagales</taxon>
        <taxon>Cyclobacteriaceae</taxon>
        <taxon>Nitritalea</taxon>
    </lineage>
</organism>
<dbReference type="OrthoDB" id="1521787at2"/>
<proteinExistence type="predicted"/>
<evidence type="ECO:0000313" key="4">
    <source>
        <dbReference type="Proteomes" id="UP000005551"/>
    </source>
</evidence>
<comment type="caution">
    <text evidence="3">The sequence shown here is derived from an EMBL/GenBank/DDBJ whole genome shotgun (WGS) entry which is preliminary data.</text>
</comment>
<keyword evidence="1" id="KW-0732">Signal</keyword>
<dbReference type="InterPro" id="IPR045175">
    <property type="entry name" value="M28_fam"/>
</dbReference>
<dbReference type="PROSITE" id="PS00018">
    <property type="entry name" value="EF_HAND_1"/>
    <property type="match status" value="1"/>
</dbReference>
<evidence type="ECO:0000256" key="1">
    <source>
        <dbReference type="SAM" id="SignalP"/>
    </source>
</evidence>
<dbReference type="RefSeq" id="WP_009055298.1">
    <property type="nucleotide sequence ID" value="NZ_AJYA01000024.1"/>
</dbReference>
<dbReference type="PANTHER" id="PTHR12147">
    <property type="entry name" value="METALLOPEPTIDASE M28 FAMILY MEMBER"/>
    <property type="match status" value="1"/>
</dbReference>
<dbReference type="GO" id="GO:0006508">
    <property type="term" value="P:proteolysis"/>
    <property type="evidence" value="ECO:0007669"/>
    <property type="project" value="InterPro"/>
</dbReference>
<protein>
    <submittedName>
        <fullName evidence="3">Peptidase M28</fullName>
    </submittedName>
</protein>
<dbReference type="Proteomes" id="UP000005551">
    <property type="component" value="Unassembled WGS sequence"/>
</dbReference>
<feature type="domain" description="Peptidase M28" evidence="2">
    <location>
        <begin position="261"/>
        <end position="474"/>
    </location>
</feature>
<feature type="signal peptide" evidence="1">
    <location>
        <begin position="1"/>
        <end position="21"/>
    </location>
</feature>
<dbReference type="GO" id="GO:0008235">
    <property type="term" value="F:metalloexopeptidase activity"/>
    <property type="evidence" value="ECO:0007669"/>
    <property type="project" value="InterPro"/>
</dbReference>
<name>I5C2A3_9BACT</name>
<dbReference type="PATRIC" id="fig|1189621.3.peg.2345"/>
<dbReference type="PANTHER" id="PTHR12147:SF26">
    <property type="entry name" value="PEPTIDASE M28 DOMAIN-CONTAINING PROTEIN"/>
    <property type="match status" value="1"/>
</dbReference>
<dbReference type="Gene3D" id="3.50.30.30">
    <property type="match status" value="1"/>
</dbReference>
<dbReference type="InterPro" id="IPR018247">
    <property type="entry name" value="EF_Hand_1_Ca_BS"/>
</dbReference>
<dbReference type="STRING" id="1189621.A3SI_11259"/>
<keyword evidence="4" id="KW-1185">Reference proteome</keyword>
<dbReference type="InterPro" id="IPR007484">
    <property type="entry name" value="Peptidase_M28"/>
</dbReference>
<dbReference type="SUPFAM" id="SSF53187">
    <property type="entry name" value="Zn-dependent exopeptidases"/>
    <property type="match status" value="1"/>
</dbReference>
<dbReference type="Pfam" id="PF04389">
    <property type="entry name" value="Peptidase_M28"/>
    <property type="match status" value="1"/>
</dbReference>
<reference evidence="3 4" key="1">
    <citation type="submission" date="2012-05" db="EMBL/GenBank/DDBJ databases">
        <title>Genome sequence of Nitritalea halalkaliphila LW7.</title>
        <authorList>
            <person name="Jangir P.K."/>
            <person name="Singh A."/>
            <person name="Shivaji S."/>
            <person name="Sharma R."/>
        </authorList>
    </citation>
    <scope>NUCLEOTIDE SEQUENCE [LARGE SCALE GENOMIC DNA]</scope>
    <source>
        <strain evidence="3 4">LW7</strain>
    </source>
</reference>
<sequence length="497" mass="55434">MKVRFFLAGMLSIGLSWMVSAQDATTLKYGNTITEDDLRRHLTIIAGEEFEGRNTGEKGQKLAAAYIRDFFSDLGIEGPVNGSYYQEFDLARVNYPKVDLKIGRTNMAYNKDFIFIGDVEKTSSEKADIVFLGEATEANLSQVDVKGRIAAVYAIGGRAQNVVRSVMDAGAKGVLIVTMEGQENFDRLASRYASMSQRGRMGFEKKGVNEPIFLTSTGQMASLFGLDEAGLKAAATNPAGIKPLKASFKVTKNVEYFPTENVLGFIEGAEKPEEVLIISAHYDHTGFNADGSINYGADDNGSGTVAVMEMAEAFALAAKDGIKPRRSVLFALWTAEEIGLLGSQYYAENPIFPLENTVNNLNIDMIGRIDTNYEKEEDQNYLYVIGSEVLSTHLKMIIDYNNITYTGLNLDYRYDAPDDPNRFYFRSDHYNLAKYNIPSVFFFNGVHPDYHTPADTVDKIEFPLMTTRAQMIFYTAWDLANRAERNPVNRVNTRGER</sequence>
<dbReference type="Gene3D" id="3.40.630.10">
    <property type="entry name" value="Zn peptidases"/>
    <property type="match status" value="1"/>
</dbReference>
<accession>I5C2A3</accession>
<gene>
    <name evidence="3" type="ORF">A3SI_11259</name>
</gene>
<evidence type="ECO:0000313" key="3">
    <source>
        <dbReference type="EMBL" id="EIM75955.1"/>
    </source>
</evidence>